<sequence length="393" mass="44475">MRRLVSLMILVCLCTGMVSGCTASQAVRAGRIVAARDVQGAGTWAAEKGAGYALNPKQLEADIKRFTERLASFRKSTRRVWGEKDAQEPEPKKYVKYTQNYLSRALVDFDAGVITVETADQQDPQKSLKNAIVTTLLTPYDPRGLDLWSDSEVKLGETPYLLGQVRDYDGEVLRYMWRTERFADMLIRRERRMRQVQAEGGYRTVHSVQIPMVSNHGHLRALKFKEYVDLYSRKYNLSTSLVYAVIKTESDFNPWAVSHVPAYGLMQIVPKTAGADVHAFLHGSQGYPSSGLLYQPQSNIQYGSVYLHLLDTRYLASIRNPVSREYCVIAAYNGGAGTVLRTFHADRARAVDVINGMSPQQVYEKLTRYLPYQETRRYLGKVVAARKEFVGFQ</sequence>
<evidence type="ECO:0000313" key="6">
    <source>
        <dbReference type="Proteomes" id="UP000503820"/>
    </source>
</evidence>
<dbReference type="Pfam" id="PF01464">
    <property type="entry name" value="SLT"/>
    <property type="match status" value="1"/>
</dbReference>
<keyword evidence="6" id="KW-1185">Reference proteome</keyword>
<dbReference type="Gene3D" id="1.10.530.10">
    <property type="match status" value="1"/>
</dbReference>
<evidence type="ECO:0000259" key="4">
    <source>
        <dbReference type="Pfam" id="PF11873"/>
    </source>
</evidence>
<dbReference type="Pfam" id="PF11873">
    <property type="entry name" value="Mltc_N"/>
    <property type="match status" value="1"/>
</dbReference>
<dbReference type="PANTHER" id="PTHR37423:SF2">
    <property type="entry name" value="MEMBRANE-BOUND LYTIC MUREIN TRANSGLYCOSYLASE C"/>
    <property type="match status" value="1"/>
</dbReference>
<evidence type="ECO:0000259" key="3">
    <source>
        <dbReference type="Pfam" id="PF01464"/>
    </source>
</evidence>
<dbReference type="InterPro" id="IPR008258">
    <property type="entry name" value="Transglycosylase_SLT_dom_1"/>
</dbReference>
<dbReference type="EMBL" id="BLVP01000036">
    <property type="protein sequence ID" value="GFM38339.1"/>
    <property type="molecule type" value="Genomic_DNA"/>
</dbReference>
<evidence type="ECO:0000256" key="1">
    <source>
        <dbReference type="ARBA" id="ARBA00007734"/>
    </source>
</evidence>
<dbReference type="SUPFAM" id="SSF53955">
    <property type="entry name" value="Lysozyme-like"/>
    <property type="match status" value="1"/>
</dbReference>
<name>A0A7J0BXA1_9BACT</name>
<gene>
    <name evidence="5" type="ORF">DSM19430T_30230</name>
</gene>
<dbReference type="GO" id="GO:0016020">
    <property type="term" value="C:membrane"/>
    <property type="evidence" value="ECO:0007669"/>
    <property type="project" value="InterPro"/>
</dbReference>
<protein>
    <submittedName>
        <fullName evidence="5">Membrane-bound lytic murein transglycosylase C</fullName>
    </submittedName>
</protein>
<feature type="signal peptide" evidence="2">
    <location>
        <begin position="1"/>
        <end position="23"/>
    </location>
</feature>
<feature type="chain" id="PRO_5029618342" evidence="2">
    <location>
        <begin position="24"/>
        <end position="393"/>
    </location>
</feature>
<dbReference type="InterPro" id="IPR024570">
    <property type="entry name" value="Murein_transglycosylaseC_N"/>
</dbReference>
<evidence type="ECO:0000256" key="2">
    <source>
        <dbReference type="SAM" id="SignalP"/>
    </source>
</evidence>
<proteinExistence type="inferred from homology"/>
<reference evidence="5 6" key="1">
    <citation type="submission" date="2020-05" db="EMBL/GenBank/DDBJ databases">
        <title>Draft genome sequence of Desulfovibrio psychrotolerans JS1T.</title>
        <authorList>
            <person name="Ueno A."/>
            <person name="Tamazawa S."/>
            <person name="Tamamura S."/>
            <person name="Murakami T."/>
            <person name="Kiyama T."/>
            <person name="Inomata H."/>
            <person name="Amano Y."/>
            <person name="Miyakawa K."/>
            <person name="Tamaki H."/>
            <person name="Naganuma T."/>
            <person name="Kaneko K."/>
        </authorList>
    </citation>
    <scope>NUCLEOTIDE SEQUENCE [LARGE SCALE GENOMIC DNA]</scope>
    <source>
        <strain evidence="5 6">JS1</strain>
    </source>
</reference>
<dbReference type="CDD" id="cd16893">
    <property type="entry name" value="LT_MltC_MltE"/>
    <property type="match status" value="1"/>
</dbReference>
<dbReference type="RefSeq" id="WP_174410953.1">
    <property type="nucleotide sequence ID" value="NZ_BLVP01000036.1"/>
</dbReference>
<comment type="caution">
    <text evidence="5">The sequence shown here is derived from an EMBL/GenBank/DDBJ whole genome shotgun (WGS) entry which is preliminary data.</text>
</comment>
<organism evidence="5 6">
    <name type="scientific">Desulfovibrio psychrotolerans</name>
    <dbReference type="NCBI Taxonomy" id="415242"/>
    <lineage>
        <taxon>Bacteria</taxon>
        <taxon>Pseudomonadati</taxon>
        <taxon>Thermodesulfobacteriota</taxon>
        <taxon>Desulfovibrionia</taxon>
        <taxon>Desulfovibrionales</taxon>
        <taxon>Desulfovibrionaceae</taxon>
        <taxon>Desulfovibrio</taxon>
    </lineage>
</organism>
<dbReference type="AlphaFoldDB" id="A0A7J0BXA1"/>
<feature type="domain" description="Transglycosylase SLT" evidence="3">
    <location>
        <begin position="228"/>
        <end position="350"/>
    </location>
</feature>
<dbReference type="GO" id="GO:0008933">
    <property type="term" value="F:peptidoglycan lytic transglycosylase activity"/>
    <property type="evidence" value="ECO:0007669"/>
    <property type="project" value="InterPro"/>
</dbReference>
<dbReference type="PANTHER" id="PTHR37423">
    <property type="entry name" value="SOLUBLE LYTIC MUREIN TRANSGLYCOSYLASE-RELATED"/>
    <property type="match status" value="1"/>
</dbReference>
<feature type="domain" description="Murein transglycosylase-C N-terminal" evidence="4">
    <location>
        <begin position="62"/>
        <end position="223"/>
    </location>
</feature>
<accession>A0A7J0BXA1</accession>
<dbReference type="PROSITE" id="PS51257">
    <property type="entry name" value="PROKAR_LIPOPROTEIN"/>
    <property type="match status" value="1"/>
</dbReference>
<dbReference type="GO" id="GO:0000270">
    <property type="term" value="P:peptidoglycan metabolic process"/>
    <property type="evidence" value="ECO:0007669"/>
    <property type="project" value="InterPro"/>
</dbReference>
<dbReference type="Proteomes" id="UP000503820">
    <property type="component" value="Unassembled WGS sequence"/>
</dbReference>
<dbReference type="PROSITE" id="PS00922">
    <property type="entry name" value="TRANSGLYCOSYLASE"/>
    <property type="match status" value="1"/>
</dbReference>
<comment type="similarity">
    <text evidence="1">Belongs to the transglycosylase Slt family.</text>
</comment>
<keyword evidence="2" id="KW-0732">Signal</keyword>
<dbReference type="InterPro" id="IPR000189">
    <property type="entry name" value="Transglyc_AS"/>
</dbReference>
<dbReference type="InterPro" id="IPR023346">
    <property type="entry name" value="Lysozyme-like_dom_sf"/>
</dbReference>
<evidence type="ECO:0000313" key="5">
    <source>
        <dbReference type="EMBL" id="GFM38339.1"/>
    </source>
</evidence>